<dbReference type="PANTHER" id="PTHR10668:SF103">
    <property type="entry name" value="PYRIDINE NUCLEOTIDE-DISULFIDE OXIDOREDUCTASE DOMAIN-CONTAINING PROTEIN 2"/>
    <property type="match status" value="1"/>
</dbReference>
<dbReference type="EMBL" id="FQVU01000005">
    <property type="protein sequence ID" value="SHH32963.1"/>
    <property type="molecule type" value="Genomic_DNA"/>
</dbReference>
<dbReference type="AlphaFoldDB" id="A0A1M5S4R9"/>
<name>A0A1M5S4R9_9ACTN</name>
<dbReference type="STRING" id="1206085.SAMN05443575_3727"/>
<evidence type="ECO:0000259" key="4">
    <source>
        <dbReference type="Pfam" id="PF01593"/>
    </source>
</evidence>
<accession>A0A1M5S4R9</accession>
<reference evidence="5 6" key="1">
    <citation type="submission" date="2016-11" db="EMBL/GenBank/DDBJ databases">
        <authorList>
            <person name="Jaros S."/>
            <person name="Januszkiewicz K."/>
            <person name="Wedrychowicz H."/>
        </authorList>
    </citation>
    <scope>NUCLEOTIDE SEQUENCE [LARGE SCALE GENOMIC DNA]</scope>
    <source>
        <strain evidence="5 6">DSM 45627</strain>
    </source>
</reference>
<gene>
    <name evidence="5" type="ORF">SAMN05443575_3727</name>
</gene>
<organism evidence="5 6">
    <name type="scientific">Jatrophihabitans endophyticus</name>
    <dbReference type="NCBI Taxonomy" id="1206085"/>
    <lineage>
        <taxon>Bacteria</taxon>
        <taxon>Bacillati</taxon>
        <taxon>Actinomycetota</taxon>
        <taxon>Actinomycetes</taxon>
        <taxon>Jatrophihabitantales</taxon>
        <taxon>Jatrophihabitantaceae</taxon>
        <taxon>Jatrophihabitans</taxon>
    </lineage>
</organism>
<dbReference type="PRINTS" id="PR00411">
    <property type="entry name" value="PNDRDTASEI"/>
</dbReference>
<dbReference type="Gene3D" id="3.50.50.60">
    <property type="entry name" value="FAD/NAD(P)-binding domain"/>
    <property type="match status" value="2"/>
</dbReference>
<keyword evidence="6" id="KW-1185">Reference proteome</keyword>
<proteinExistence type="predicted"/>
<dbReference type="OrthoDB" id="9774675at2"/>
<comment type="subunit">
    <text evidence="2">Interacts with COX5B; this interaction may contribute to localize PYROXD2 to the inner face of the inner mitochondrial membrane.</text>
</comment>
<evidence type="ECO:0000256" key="3">
    <source>
        <dbReference type="ARBA" id="ARBA00040298"/>
    </source>
</evidence>
<evidence type="ECO:0000313" key="5">
    <source>
        <dbReference type="EMBL" id="SHH32963.1"/>
    </source>
</evidence>
<evidence type="ECO:0000256" key="1">
    <source>
        <dbReference type="ARBA" id="ARBA00037217"/>
    </source>
</evidence>
<protein>
    <recommendedName>
        <fullName evidence="3">Pyridine nucleotide-disulfide oxidoreductase domain-containing protein 2</fullName>
    </recommendedName>
</protein>
<dbReference type="PANTHER" id="PTHR10668">
    <property type="entry name" value="PHYTOENE DEHYDROGENASE"/>
    <property type="match status" value="1"/>
</dbReference>
<comment type="function">
    <text evidence="1">Probable oxidoreductase that may play a role as regulator of mitochondrial function.</text>
</comment>
<evidence type="ECO:0000256" key="2">
    <source>
        <dbReference type="ARBA" id="ARBA00038825"/>
    </source>
</evidence>
<dbReference type="Pfam" id="PF01593">
    <property type="entry name" value="Amino_oxidase"/>
    <property type="match status" value="1"/>
</dbReference>
<dbReference type="Proteomes" id="UP000186132">
    <property type="component" value="Unassembled WGS sequence"/>
</dbReference>
<feature type="domain" description="Amine oxidase" evidence="4">
    <location>
        <begin position="21"/>
        <end position="517"/>
    </location>
</feature>
<evidence type="ECO:0000313" key="6">
    <source>
        <dbReference type="Proteomes" id="UP000186132"/>
    </source>
</evidence>
<sequence length="579" mass="63525">MPEDTPTQEYDAVVVGGGHNGLVSANYLARAGKKVLVLEARDVVGGACVTEELIPGSKWSSCAFIAGLLRPEIIAELELERYGLDLYQGDALSFSLFPDGSHLFLWKEIDRTLREIEKLNKQDARTYLDFGLRLQKFAGIVTPWLLRPPPERSQLLAAFEDAGEQSLFNEFTLLSVSDLLDRYFTDDRLKALLTFFGMVSIHGGPSTPGTAYTWGHHSWGEFKGAFGQFGFARGGMGAITQALAASARAHGAEIRVSSPVDQVVVERGRAVGVRLADGAIVRAPYVLSNADPKRSLLTLLAPGVLSRETERRVRAIDTRGSMARIHLLIDELPQYLPFADASAGPQHEGHQLLGASVEAFEEAAEAQRRGVFPERFVIEAVIQSVHDDSLAPAGQHTMTLGIQQLPSQLTGTTWGAEKERWADLVLEELYRYAPNLRDHVLDRYVITPEDLATEWFLTDGNIFHGSMMLDQLFGARPLAELAGYRTPVDGYYLCGSGTHPGGGVMGANGHNAAQVVLDDMAGVIRVAPRTRVVGASRRPWQERASARVMSTRAGRWVGFHVARRPSLRKVTEYAAKARR</sequence>
<dbReference type="InterPro" id="IPR002937">
    <property type="entry name" value="Amino_oxidase"/>
</dbReference>
<dbReference type="SUPFAM" id="SSF51905">
    <property type="entry name" value="FAD/NAD(P)-binding domain"/>
    <property type="match status" value="1"/>
</dbReference>
<dbReference type="InterPro" id="IPR036188">
    <property type="entry name" value="FAD/NAD-bd_sf"/>
</dbReference>
<dbReference type="RefSeq" id="WP_073391885.1">
    <property type="nucleotide sequence ID" value="NZ_FQVU01000005.1"/>
</dbReference>
<dbReference type="GO" id="GO:0016491">
    <property type="term" value="F:oxidoreductase activity"/>
    <property type="evidence" value="ECO:0007669"/>
    <property type="project" value="InterPro"/>
</dbReference>